<organism evidence="2 3">
    <name type="scientific">Lasius niger</name>
    <name type="common">Black garden ant</name>
    <dbReference type="NCBI Taxonomy" id="67767"/>
    <lineage>
        <taxon>Eukaryota</taxon>
        <taxon>Metazoa</taxon>
        <taxon>Ecdysozoa</taxon>
        <taxon>Arthropoda</taxon>
        <taxon>Hexapoda</taxon>
        <taxon>Insecta</taxon>
        <taxon>Pterygota</taxon>
        <taxon>Neoptera</taxon>
        <taxon>Endopterygota</taxon>
        <taxon>Hymenoptera</taxon>
        <taxon>Apocrita</taxon>
        <taxon>Aculeata</taxon>
        <taxon>Formicoidea</taxon>
        <taxon>Formicidae</taxon>
        <taxon>Formicinae</taxon>
        <taxon>Lasius</taxon>
        <taxon>Lasius</taxon>
    </lineage>
</organism>
<reference evidence="2 3" key="1">
    <citation type="submission" date="2015-04" db="EMBL/GenBank/DDBJ databases">
        <title>Lasius niger genome sequencing.</title>
        <authorList>
            <person name="Konorov E.A."/>
            <person name="Nikitin M.A."/>
            <person name="Kirill M.V."/>
            <person name="Chang P."/>
        </authorList>
    </citation>
    <scope>NUCLEOTIDE SEQUENCE [LARGE SCALE GENOMIC DNA]</scope>
    <source>
        <tissue evidence="2">Whole</tissue>
    </source>
</reference>
<dbReference type="InterPro" id="IPR006578">
    <property type="entry name" value="MADF-dom"/>
</dbReference>
<protein>
    <submittedName>
        <fullName evidence="2">Histone H3</fullName>
    </submittedName>
</protein>
<evidence type="ECO:0000259" key="1">
    <source>
        <dbReference type="PROSITE" id="PS51029"/>
    </source>
</evidence>
<evidence type="ECO:0000313" key="2">
    <source>
        <dbReference type="EMBL" id="KMQ85650.1"/>
    </source>
</evidence>
<feature type="domain" description="MADF" evidence="1">
    <location>
        <begin position="62"/>
        <end position="153"/>
    </location>
</feature>
<dbReference type="Proteomes" id="UP000036403">
    <property type="component" value="Unassembled WGS sequence"/>
</dbReference>
<dbReference type="PaxDb" id="67767-A0A0J7MYX7"/>
<accession>A0A0J7MYX7</accession>
<gene>
    <name evidence="2" type="ORF">RF55_15662</name>
</gene>
<name>A0A0J7MYX7_LASNI</name>
<dbReference type="OrthoDB" id="7554472at2759"/>
<keyword evidence="3" id="KW-1185">Reference proteome</keyword>
<sequence length="219" mass="25667">MDQIRHKCGYCGWLFNFTTNFIDHNCFKYYTEEDHINVDENYVVTIVKNNPTVDKKEHLNELLIEAVRSKRSLYDFRVPASERSILRKNALWMEVSNILRGSLSPEEAKARWKYLRDNYIKARRFGRTTVSSLTDAKNDEVVTSLDRGNEQYEGDAVAGPSTTLQISHQQFSTDTDIPLCSFTDTDTHKYFFTYTNTHKYFFTCSFTNPDTHERFSMDN</sequence>
<dbReference type="AlphaFoldDB" id="A0A0J7MYX7"/>
<comment type="caution">
    <text evidence="2">The sequence shown here is derived from an EMBL/GenBank/DDBJ whole genome shotgun (WGS) entry which is preliminary data.</text>
</comment>
<dbReference type="Pfam" id="PF10545">
    <property type="entry name" value="MADF_DNA_bdg"/>
    <property type="match status" value="1"/>
</dbReference>
<evidence type="ECO:0000313" key="3">
    <source>
        <dbReference type="Proteomes" id="UP000036403"/>
    </source>
</evidence>
<proteinExistence type="predicted"/>
<dbReference type="EMBL" id="LBMM01013417">
    <property type="protein sequence ID" value="KMQ85650.1"/>
    <property type="molecule type" value="Genomic_DNA"/>
</dbReference>
<dbReference type="PROSITE" id="PS51029">
    <property type="entry name" value="MADF"/>
    <property type="match status" value="1"/>
</dbReference>